<evidence type="ECO:0000256" key="5">
    <source>
        <dbReference type="ARBA" id="ARBA00022801"/>
    </source>
</evidence>
<evidence type="ECO:0000256" key="1">
    <source>
        <dbReference type="ARBA" id="ARBA00008721"/>
    </source>
</evidence>
<gene>
    <name evidence="12" type="ORF">L3049_15435</name>
</gene>
<comment type="caution">
    <text evidence="12">The sequence shown here is derived from an EMBL/GenBank/DDBJ whole genome shotgun (WGS) entry which is preliminary data.</text>
</comment>
<keyword evidence="7 12" id="KW-0482">Metalloprotease</keyword>
<evidence type="ECO:0000256" key="4">
    <source>
        <dbReference type="ARBA" id="ARBA00022729"/>
    </source>
</evidence>
<feature type="signal peptide" evidence="10">
    <location>
        <begin position="1"/>
        <end position="22"/>
    </location>
</feature>
<evidence type="ECO:0000313" key="13">
    <source>
        <dbReference type="Proteomes" id="UP001528920"/>
    </source>
</evidence>
<dbReference type="Pfam" id="PF05572">
    <property type="entry name" value="Peptidase_M43"/>
    <property type="match status" value="1"/>
</dbReference>
<comment type="similarity">
    <text evidence="1">Belongs to the peptidase M43B family.</text>
</comment>
<organism evidence="12 13">
    <name type="scientific">Paralabilibaculum antarcticum</name>
    <dbReference type="NCBI Taxonomy" id="2912572"/>
    <lineage>
        <taxon>Bacteria</taxon>
        <taxon>Pseudomonadati</taxon>
        <taxon>Bacteroidota</taxon>
        <taxon>Bacteroidia</taxon>
        <taxon>Marinilabiliales</taxon>
        <taxon>Marinifilaceae</taxon>
        <taxon>Paralabilibaculum</taxon>
    </lineage>
</organism>
<keyword evidence="3" id="KW-0479">Metal-binding</keyword>
<evidence type="ECO:0000256" key="9">
    <source>
        <dbReference type="SAM" id="MobiDB-lite"/>
    </source>
</evidence>
<evidence type="ECO:0000256" key="8">
    <source>
        <dbReference type="ARBA" id="ARBA00023157"/>
    </source>
</evidence>
<dbReference type="PANTHER" id="PTHR47466:SF1">
    <property type="entry name" value="METALLOPROTEASE MEP1 (AFU_ORTHOLOGUE AFUA_1G07730)-RELATED"/>
    <property type="match status" value="1"/>
</dbReference>
<evidence type="ECO:0000256" key="6">
    <source>
        <dbReference type="ARBA" id="ARBA00022833"/>
    </source>
</evidence>
<feature type="region of interest" description="Disordered" evidence="9">
    <location>
        <begin position="95"/>
        <end position="116"/>
    </location>
</feature>
<dbReference type="SUPFAM" id="SSF55486">
    <property type="entry name" value="Metalloproteases ('zincins'), catalytic domain"/>
    <property type="match status" value="1"/>
</dbReference>
<accession>A0ABT5VVE6</accession>
<keyword evidence="6" id="KW-0862">Zinc</keyword>
<dbReference type="Gene3D" id="3.40.390.10">
    <property type="entry name" value="Collagenase (Catalytic Domain)"/>
    <property type="match status" value="1"/>
</dbReference>
<dbReference type="InterPro" id="IPR008754">
    <property type="entry name" value="Peptidase_M43"/>
</dbReference>
<keyword evidence="5" id="KW-0378">Hydrolase</keyword>
<feature type="chain" id="PRO_5045604390" evidence="10">
    <location>
        <begin position="23"/>
        <end position="355"/>
    </location>
</feature>
<evidence type="ECO:0000256" key="3">
    <source>
        <dbReference type="ARBA" id="ARBA00022723"/>
    </source>
</evidence>
<dbReference type="Proteomes" id="UP001528920">
    <property type="component" value="Unassembled WGS sequence"/>
</dbReference>
<dbReference type="EMBL" id="JAKJSC010000004">
    <property type="protein sequence ID" value="MDE5419388.1"/>
    <property type="molecule type" value="Genomic_DNA"/>
</dbReference>
<proteinExistence type="inferred from homology"/>
<keyword evidence="4 10" id="KW-0732">Signal</keyword>
<evidence type="ECO:0000313" key="12">
    <source>
        <dbReference type="EMBL" id="MDE5419388.1"/>
    </source>
</evidence>
<evidence type="ECO:0000259" key="11">
    <source>
        <dbReference type="Pfam" id="PF05572"/>
    </source>
</evidence>
<keyword evidence="2" id="KW-0645">Protease</keyword>
<dbReference type="GO" id="GO:0008237">
    <property type="term" value="F:metallopeptidase activity"/>
    <property type="evidence" value="ECO:0007669"/>
    <property type="project" value="UniProtKB-KW"/>
</dbReference>
<dbReference type="InterPro" id="IPR024079">
    <property type="entry name" value="MetalloPept_cat_dom_sf"/>
</dbReference>
<protein>
    <submittedName>
        <fullName evidence="12">Zinc metalloprotease</fullName>
    </submittedName>
</protein>
<feature type="domain" description="Peptidase M43 pregnancy-associated plasma-A" evidence="11">
    <location>
        <begin position="262"/>
        <end position="343"/>
    </location>
</feature>
<reference evidence="12 13" key="1">
    <citation type="submission" date="2022-01" db="EMBL/GenBank/DDBJ databases">
        <title>Labilibaculum sp. nov, a marine bacterium isolated from Antarctica.</title>
        <authorList>
            <person name="Dai W."/>
        </authorList>
    </citation>
    <scope>NUCLEOTIDE SEQUENCE [LARGE SCALE GENOMIC DNA]</scope>
    <source>
        <strain evidence="12 13">DW002</strain>
    </source>
</reference>
<dbReference type="PROSITE" id="PS51257">
    <property type="entry name" value="PROKAR_LIPOPROTEIN"/>
    <property type="match status" value="1"/>
</dbReference>
<keyword evidence="13" id="KW-1185">Reference proteome</keyword>
<dbReference type="RefSeq" id="WP_275110718.1">
    <property type="nucleotide sequence ID" value="NZ_JAKJSC010000004.1"/>
</dbReference>
<keyword evidence="8" id="KW-1015">Disulfide bond</keyword>
<evidence type="ECO:0000256" key="2">
    <source>
        <dbReference type="ARBA" id="ARBA00022670"/>
    </source>
</evidence>
<name>A0ABT5VVE6_9BACT</name>
<sequence length="355" mass="38920">MKRILLSVASLALILGSCQNNANEVKPDQQEIAVDMSDFYVYTSEENTVKSERPGHVHGPQCGSMKVLNRQLKENPSLENRMYNIEKHTRKLIAAKSSNATSKGKPGGGGTPAPTPYQGSITIPVVINILEDANHPVTQAHINSQIDILNEDYNDLNPNAGGVPNEFNNDIANVDITFVLETVNRKASSKSSWGTNDAMKHSNQGGIDATDPAHKLNFWICEIGGGILGYAQFPGGELATDGVVIGSDFFGENARGGEYGHGRTATHEVGHWLNLRHIWGDGRCKQDDFVTDTPSSDQPNYGCPSYPTVHCRSNDMTMNYMDYVNDNCMYMFTNGQNDRMRTIFATGGPRESFVN</sequence>
<evidence type="ECO:0000256" key="10">
    <source>
        <dbReference type="SAM" id="SignalP"/>
    </source>
</evidence>
<dbReference type="PANTHER" id="PTHR47466">
    <property type="match status" value="1"/>
</dbReference>
<dbReference type="CDD" id="cd04275">
    <property type="entry name" value="ZnMc_pappalysin_like"/>
    <property type="match status" value="1"/>
</dbReference>
<evidence type="ECO:0000256" key="7">
    <source>
        <dbReference type="ARBA" id="ARBA00023049"/>
    </source>
</evidence>